<proteinExistence type="predicted"/>
<dbReference type="RefSeq" id="WP_051078430.1">
    <property type="nucleotide sequence ID" value="NZ_JARJLM010000261.1"/>
</dbReference>
<evidence type="ECO:0000259" key="4">
    <source>
        <dbReference type="Pfam" id="PF01755"/>
    </source>
</evidence>
<evidence type="ECO:0000256" key="3">
    <source>
        <dbReference type="ARBA" id="ARBA00022985"/>
    </source>
</evidence>
<comment type="pathway">
    <text evidence="1">Bacterial outer membrane biogenesis; lipooligosaccharide biosynthesis.</text>
</comment>
<organism evidence="5 6">
    <name type="scientific">Cupriavidus basilensis</name>
    <dbReference type="NCBI Taxonomy" id="68895"/>
    <lineage>
        <taxon>Bacteria</taxon>
        <taxon>Pseudomonadati</taxon>
        <taxon>Pseudomonadota</taxon>
        <taxon>Betaproteobacteria</taxon>
        <taxon>Burkholderiales</taxon>
        <taxon>Burkholderiaceae</taxon>
        <taxon>Cupriavidus</taxon>
    </lineage>
</organism>
<dbReference type="CDD" id="cd06532">
    <property type="entry name" value="Glyco_transf_25"/>
    <property type="match status" value="1"/>
</dbReference>
<evidence type="ECO:0000256" key="1">
    <source>
        <dbReference type="ARBA" id="ARBA00005068"/>
    </source>
</evidence>
<feature type="domain" description="Glycosyl transferase family 25" evidence="4">
    <location>
        <begin position="18"/>
        <end position="120"/>
    </location>
</feature>
<comment type="caution">
    <text evidence="5">The sequence shown here is derived from an EMBL/GenBank/DDBJ whole genome shotgun (WGS) entry which is preliminary data.</text>
</comment>
<evidence type="ECO:0000313" key="5">
    <source>
        <dbReference type="EMBL" id="MDF3834306.1"/>
    </source>
</evidence>
<protein>
    <submittedName>
        <fullName evidence="5">Glycosyltransferase family 25 protein</fullName>
    </submittedName>
</protein>
<evidence type="ECO:0000256" key="2">
    <source>
        <dbReference type="ARBA" id="ARBA00005222"/>
    </source>
</evidence>
<dbReference type="Proteomes" id="UP001216674">
    <property type="component" value="Unassembled WGS sequence"/>
</dbReference>
<name>A0ABT6ANV7_9BURK</name>
<reference evidence="5 6" key="1">
    <citation type="submission" date="2023-03" db="EMBL/GenBank/DDBJ databases">
        <title>Draft assemblies of triclosan tolerant bacteria isolated from returned activated sludge.</title>
        <authorList>
            <person name="Van Hamelsveld S."/>
        </authorList>
    </citation>
    <scope>NUCLEOTIDE SEQUENCE [LARGE SCALE GENOMIC DNA]</scope>
    <source>
        <strain evidence="5 6">GW210010_S58</strain>
    </source>
</reference>
<keyword evidence="6" id="KW-1185">Reference proteome</keyword>
<comment type="pathway">
    <text evidence="2">Glycan metabolism; lacto-N-neotetraose biosynthesis.</text>
</comment>
<sequence length="249" mass="28313">MQGRHIPSNLQALGLDGILIINVRSFVERRKHIEAQLARFGMTGELVHEFDADDIDPETDRAYFKGEGLRPAQKSCSLKHIVALERIRQRGWRRALVLEDDAVLSDAFLAGLAQALEEAGSHAGPHVIYLGCGGNQYTPRSKRVAGQYLYRNCRGRLTDSYLLGAAAAGLRLEWMARNPTELPIDLAFDKMDHEMGIAILWFEDPLVEQGSKNGAFRNTLEPVARPPVVQRVHFHWKKLWQKRLRQLWR</sequence>
<evidence type="ECO:0000313" key="6">
    <source>
        <dbReference type="Proteomes" id="UP001216674"/>
    </source>
</evidence>
<dbReference type="Pfam" id="PF01755">
    <property type="entry name" value="Glyco_transf_25"/>
    <property type="match status" value="1"/>
</dbReference>
<dbReference type="InterPro" id="IPR002654">
    <property type="entry name" value="Glyco_trans_25"/>
</dbReference>
<accession>A0ABT6ANV7</accession>
<keyword evidence="3" id="KW-0448">Lipopolysaccharide biosynthesis</keyword>
<gene>
    <name evidence="5" type="ORF">P3W85_15290</name>
</gene>
<dbReference type="EMBL" id="JARJLM010000261">
    <property type="protein sequence ID" value="MDF3834306.1"/>
    <property type="molecule type" value="Genomic_DNA"/>
</dbReference>